<keyword evidence="3" id="KW-1185">Reference proteome</keyword>
<dbReference type="PANTHER" id="PTHR38048">
    <property type="entry name" value="EXPRESSED PROTEIN"/>
    <property type="match status" value="1"/>
</dbReference>
<organism evidence="2 3">
    <name type="scientific">Lipomyces tetrasporus</name>
    <dbReference type="NCBI Taxonomy" id="54092"/>
    <lineage>
        <taxon>Eukaryota</taxon>
        <taxon>Fungi</taxon>
        <taxon>Dikarya</taxon>
        <taxon>Ascomycota</taxon>
        <taxon>Saccharomycotina</taxon>
        <taxon>Lipomycetes</taxon>
        <taxon>Lipomycetales</taxon>
        <taxon>Lipomycetaceae</taxon>
        <taxon>Lipomyces</taxon>
    </lineage>
</organism>
<evidence type="ECO:0000313" key="2">
    <source>
        <dbReference type="EMBL" id="KAJ8101291.1"/>
    </source>
</evidence>
<dbReference type="Gene3D" id="1.20.120.520">
    <property type="entry name" value="nmb1532 protein domain like"/>
    <property type="match status" value="1"/>
</dbReference>
<name>A0AAD7VTS4_9ASCO</name>
<dbReference type="InterPro" id="IPR053206">
    <property type="entry name" value="Dimeric_xanthone_biosynth"/>
</dbReference>
<evidence type="ECO:0000259" key="1">
    <source>
        <dbReference type="Pfam" id="PF01814"/>
    </source>
</evidence>
<reference evidence="2" key="1">
    <citation type="submission" date="2023-03" db="EMBL/GenBank/DDBJ databases">
        <title>Near-Complete genome sequence of Lipomyces tetrasporous NRRL Y-64009, an oleaginous yeast capable of growing on lignocellulosic hydrolysates.</title>
        <authorList>
            <consortium name="Lawrence Berkeley National Laboratory"/>
            <person name="Jagtap S.S."/>
            <person name="Liu J.-J."/>
            <person name="Walukiewicz H.E."/>
            <person name="Pangilinan J."/>
            <person name="Lipzen A."/>
            <person name="Ahrendt S."/>
            <person name="Koriabine M."/>
            <person name="Cobaugh K."/>
            <person name="Salamov A."/>
            <person name="Yoshinaga Y."/>
            <person name="Ng V."/>
            <person name="Daum C."/>
            <person name="Grigoriev I.V."/>
            <person name="Slininger P.J."/>
            <person name="Dien B.S."/>
            <person name="Jin Y.-S."/>
            <person name="Rao C.V."/>
        </authorList>
    </citation>
    <scope>NUCLEOTIDE SEQUENCE</scope>
    <source>
        <strain evidence="2">NRRL Y-64009</strain>
    </source>
</reference>
<accession>A0AAD7VTS4</accession>
<dbReference type="Pfam" id="PF01814">
    <property type="entry name" value="Hemerythrin"/>
    <property type="match status" value="1"/>
</dbReference>
<dbReference type="AlphaFoldDB" id="A0AAD7VTS4"/>
<dbReference type="InterPro" id="IPR012312">
    <property type="entry name" value="Hemerythrin-like"/>
</dbReference>
<dbReference type="GeneID" id="80882518"/>
<comment type="caution">
    <text evidence="2">The sequence shown here is derived from an EMBL/GenBank/DDBJ whole genome shotgun (WGS) entry which is preliminary data.</text>
</comment>
<dbReference type="PANTHER" id="PTHR38048:SF2">
    <property type="entry name" value="HEMERYTHRIN-LIKE DOMAIN-CONTAINING PROTEIN"/>
    <property type="match status" value="1"/>
</dbReference>
<dbReference type="CDD" id="cd12108">
    <property type="entry name" value="Hr-like"/>
    <property type="match status" value="1"/>
</dbReference>
<gene>
    <name evidence="2" type="ORF">POJ06DRAFT_251085</name>
</gene>
<dbReference type="RefSeq" id="XP_056044741.1">
    <property type="nucleotide sequence ID" value="XM_056187352.1"/>
</dbReference>
<sequence>MAPYKDPPLYSDTPLPLLATPSFQTGQTDSFTAEASHMALSHNSLIRGFNGIYQQAPRIPSSDYRDFTNYCLAWHRCVEEHHRYEEVHFFPAIEEATGEKGVMDGEVEQHATFHSGLENFKGYLTSLNSQSDFHPTRLLEIMDSFSEALYTHLADEPQALIALSRFSTPERQFDLTEIARETGKKTVTLDFAMNVLPIFLNNMESVEFEEGMWSHFPDVPMPVRWIMKNVLPLWHWRQWRFMSCTNDGRRKQLVA</sequence>
<proteinExistence type="predicted"/>
<dbReference type="Proteomes" id="UP001217417">
    <property type="component" value="Unassembled WGS sequence"/>
</dbReference>
<dbReference type="EMBL" id="JARPMG010000004">
    <property type="protein sequence ID" value="KAJ8101291.1"/>
    <property type="molecule type" value="Genomic_DNA"/>
</dbReference>
<feature type="domain" description="Hemerythrin-like" evidence="1">
    <location>
        <begin position="38"/>
        <end position="160"/>
    </location>
</feature>
<protein>
    <recommendedName>
        <fullName evidence="1">Hemerythrin-like domain-containing protein</fullName>
    </recommendedName>
</protein>
<evidence type="ECO:0000313" key="3">
    <source>
        <dbReference type="Proteomes" id="UP001217417"/>
    </source>
</evidence>